<dbReference type="OrthoDB" id="4209455at2"/>
<name>A0A5C5V499_9BACT</name>
<comment type="caution">
    <text evidence="1">The sequence shown here is derived from an EMBL/GenBank/DDBJ whole genome shotgun (WGS) entry which is preliminary data.</text>
</comment>
<dbReference type="EMBL" id="SJPF01000003">
    <property type="protein sequence ID" value="TWT32789.1"/>
    <property type="molecule type" value="Genomic_DNA"/>
</dbReference>
<dbReference type="Proteomes" id="UP000318878">
    <property type="component" value="Unassembled WGS sequence"/>
</dbReference>
<evidence type="ECO:0000313" key="1">
    <source>
        <dbReference type="EMBL" id="TWT32789.1"/>
    </source>
</evidence>
<proteinExistence type="predicted"/>
<evidence type="ECO:0000313" key="2">
    <source>
        <dbReference type="Proteomes" id="UP000318878"/>
    </source>
</evidence>
<protein>
    <submittedName>
        <fullName evidence="1">Uncharacterized protein</fullName>
    </submittedName>
</protein>
<gene>
    <name evidence="1" type="ORF">Enr8_25950</name>
</gene>
<keyword evidence="2" id="KW-1185">Reference proteome</keyword>
<dbReference type="AlphaFoldDB" id="A0A5C5V499"/>
<organism evidence="1 2">
    <name type="scientific">Blastopirellula retiformator</name>
    <dbReference type="NCBI Taxonomy" id="2527970"/>
    <lineage>
        <taxon>Bacteria</taxon>
        <taxon>Pseudomonadati</taxon>
        <taxon>Planctomycetota</taxon>
        <taxon>Planctomycetia</taxon>
        <taxon>Pirellulales</taxon>
        <taxon>Pirellulaceae</taxon>
        <taxon>Blastopirellula</taxon>
    </lineage>
</organism>
<dbReference type="RefSeq" id="WP_146432088.1">
    <property type="nucleotide sequence ID" value="NZ_SJPF01000003.1"/>
</dbReference>
<accession>A0A5C5V499</accession>
<reference evidence="1 2" key="1">
    <citation type="submission" date="2019-02" db="EMBL/GenBank/DDBJ databases">
        <title>Deep-cultivation of Planctomycetes and their phenomic and genomic characterization uncovers novel biology.</title>
        <authorList>
            <person name="Wiegand S."/>
            <person name="Jogler M."/>
            <person name="Boedeker C."/>
            <person name="Pinto D."/>
            <person name="Vollmers J."/>
            <person name="Rivas-Marin E."/>
            <person name="Kohn T."/>
            <person name="Peeters S.H."/>
            <person name="Heuer A."/>
            <person name="Rast P."/>
            <person name="Oberbeckmann S."/>
            <person name="Bunk B."/>
            <person name="Jeske O."/>
            <person name="Meyerdierks A."/>
            <person name="Storesund J.E."/>
            <person name="Kallscheuer N."/>
            <person name="Luecker S."/>
            <person name="Lage O.M."/>
            <person name="Pohl T."/>
            <person name="Merkel B.J."/>
            <person name="Hornburger P."/>
            <person name="Mueller R.-W."/>
            <person name="Bruemmer F."/>
            <person name="Labrenz M."/>
            <person name="Spormann A.M."/>
            <person name="Op Den Camp H."/>
            <person name="Overmann J."/>
            <person name="Amann R."/>
            <person name="Jetten M.S.M."/>
            <person name="Mascher T."/>
            <person name="Medema M.H."/>
            <person name="Devos D.P."/>
            <person name="Kaster A.-K."/>
            <person name="Ovreas L."/>
            <person name="Rohde M."/>
            <person name="Galperin M.Y."/>
            <person name="Jogler C."/>
        </authorList>
    </citation>
    <scope>NUCLEOTIDE SEQUENCE [LARGE SCALE GENOMIC DNA]</scope>
    <source>
        <strain evidence="1 2">Enr8</strain>
    </source>
</reference>
<sequence>MPVSNDIQELVHAQFGPQAESAIYLLEQYGTDPAHGEVDRVHAAIVQLAARDLRTVERLVEEARHDYRNLLYWLRFDKDGDPPPLATFIRAEEAILTADIPSELRGAAVTLVLLEGPDYEPRVLDVNPTPEEIDAHVHQQPWDQLTFFVAQLNDNHWLEGSGSLKPEDGLSARCKIGGKEYVTSQAPQSLDEIVALLASFAQKDGRWRTMVEWG</sequence>